<feature type="compositionally biased region" description="Polar residues" evidence="1">
    <location>
        <begin position="271"/>
        <end position="292"/>
    </location>
</feature>
<proteinExistence type="predicted"/>
<dbReference type="RefSeq" id="WP_187596296.1">
    <property type="nucleotide sequence ID" value="NZ_CP060714.1"/>
</dbReference>
<accession>A0A7G9RKA0</accession>
<feature type="signal peptide" evidence="2">
    <location>
        <begin position="1"/>
        <end position="22"/>
    </location>
</feature>
<dbReference type="AlphaFoldDB" id="A0A7G9RKA0"/>
<evidence type="ECO:0000256" key="1">
    <source>
        <dbReference type="SAM" id="MobiDB-lite"/>
    </source>
</evidence>
<dbReference type="Proteomes" id="UP000515811">
    <property type="component" value="Chromosome"/>
</dbReference>
<keyword evidence="4" id="KW-1185">Reference proteome</keyword>
<evidence type="ECO:0000313" key="4">
    <source>
        <dbReference type="Proteomes" id="UP000515811"/>
    </source>
</evidence>
<feature type="chain" id="PRO_5028969995" evidence="2">
    <location>
        <begin position="23"/>
        <end position="292"/>
    </location>
</feature>
<dbReference type="EMBL" id="CP060714">
    <property type="protein sequence ID" value="QNN56025.1"/>
    <property type="molecule type" value="Genomic_DNA"/>
</dbReference>
<gene>
    <name evidence="3" type="ORF">H9K76_15735</name>
</gene>
<evidence type="ECO:0000256" key="2">
    <source>
        <dbReference type="SAM" id="SignalP"/>
    </source>
</evidence>
<keyword evidence="2" id="KW-0732">Signal</keyword>
<reference evidence="3 4" key="1">
    <citation type="submission" date="2020-08" db="EMBL/GenBank/DDBJ databases">
        <title>Genome sequence of Diaphorobacter ruginosibacter DSM 27467T.</title>
        <authorList>
            <person name="Hyun D.-W."/>
            <person name="Bae J.-W."/>
        </authorList>
    </citation>
    <scope>NUCLEOTIDE SEQUENCE [LARGE SCALE GENOMIC DNA]</scope>
    <source>
        <strain evidence="3 4">DSM 27467</strain>
    </source>
</reference>
<name>A0A7G9RKA0_9BURK</name>
<evidence type="ECO:0000313" key="3">
    <source>
        <dbReference type="EMBL" id="QNN56025.1"/>
    </source>
</evidence>
<dbReference type="KEGG" id="drg:H9K76_15735"/>
<feature type="region of interest" description="Disordered" evidence="1">
    <location>
        <begin position="262"/>
        <end position="292"/>
    </location>
</feature>
<sequence length="292" mass="31576">MQFLNWCIGGAVLLTVSASAMAALPAPGLWAMNDEVNGKPGRGIQIDRQGGETIIISYYGYRADGSAVFYQAVGKITDGMTFSADLIEYKNGPSLSGSHRSGEISRIAGPIKLVFDSAESGVMELPGTSAQSISRYSFEDTSQRLLASYFNYASVARKGSIKNIKTGYIYFAIDKNKLLAFENSDDGMKCQYSGGPLEQRGDSFRSRGFVSCQWDKDSLTQLPYHIDGLKVNESGLLAGNIRIDDAPAELQHRSILGECVTGERPGDEVTATHTPTQRCSPQSLGMTEATTH</sequence>
<organism evidence="3 4">
    <name type="scientific">Diaphorobacter ruginosibacter</name>
    <dbReference type="NCBI Taxonomy" id="1715720"/>
    <lineage>
        <taxon>Bacteria</taxon>
        <taxon>Pseudomonadati</taxon>
        <taxon>Pseudomonadota</taxon>
        <taxon>Betaproteobacteria</taxon>
        <taxon>Burkholderiales</taxon>
        <taxon>Comamonadaceae</taxon>
        <taxon>Diaphorobacter</taxon>
    </lineage>
</organism>
<protein>
    <submittedName>
        <fullName evidence="3">Uncharacterized protein</fullName>
    </submittedName>
</protein>